<name>A0A8S0YPS6_ARCPL</name>
<keyword evidence="1" id="KW-0812">Transmembrane</keyword>
<evidence type="ECO:0008006" key="5">
    <source>
        <dbReference type="Google" id="ProtNLM"/>
    </source>
</evidence>
<sequence>MMKKVLLVIFIAIHPLCYEAIEFQEVRVSKFKYNLRVRDFGDFTILDSRPLQIVFEDIDAITVQCWYKHKKLISQRHGENFFSNGTTIITINEVTSDMSCKWRCNLSDVNNNNVVYSFKIRIKTAIPAFIDTTLLQYTLANVSEYDGFNEYFCEERETINLYCQKPFKASSLTLRYYNANGTKIIETDNVDKDKNAEDKLTFRVLMRPETNRSYVECTLLTAAADQDKQRFTYRIIFIIRKEPVKNDYFTITINDMKLISKPVKVNNRDIYYYNFIYGEILTITCEKKEKDTLAQIDMGIQLSPTMTQDGKFINPKGIEKTQSSYTLIVETTYLDRAQIEFSLQNSDSKPFLGAMINFYVESYDGPAIVGLPATDMLYQFSKNYDEWVAHYQYTPNETLLLTCITITNKALRWLSENKLVGMTKGENNKVGIKYISDNFTLNQNDITCQMVDTRKKSWTLVFHQKLDLSPMDPHKNISDNALDGPQKLFVIIGSTVGVLLAILITALLVFCWYRRYRITNQKDKPSTKFSETDNPLSDVLNQGNNGEYTYIANEYNYIKSDYSSITFNSLYSKYMSDTTYSGHTENHYTEIDDYSRKNTDNLDSANNVTCDNNKYDYASCSRDHSYNNL</sequence>
<keyword evidence="2" id="KW-0732">Signal</keyword>
<keyword evidence="1" id="KW-1133">Transmembrane helix</keyword>
<proteinExistence type="predicted"/>
<protein>
    <recommendedName>
        <fullName evidence="5">Allorecognition 2</fullName>
    </recommendedName>
</protein>
<dbReference type="AlphaFoldDB" id="A0A8S0YPS6"/>
<dbReference type="Proteomes" id="UP000494256">
    <property type="component" value="Unassembled WGS sequence"/>
</dbReference>
<feature type="signal peptide" evidence="2">
    <location>
        <begin position="1"/>
        <end position="20"/>
    </location>
</feature>
<feature type="transmembrane region" description="Helical" evidence="1">
    <location>
        <begin position="488"/>
        <end position="513"/>
    </location>
</feature>
<comment type="caution">
    <text evidence="3">The sequence shown here is derived from an EMBL/GenBank/DDBJ whole genome shotgun (WGS) entry which is preliminary data.</text>
</comment>
<evidence type="ECO:0000256" key="1">
    <source>
        <dbReference type="SAM" id="Phobius"/>
    </source>
</evidence>
<gene>
    <name evidence="3" type="ORF">APLA_LOCUS939</name>
</gene>
<dbReference type="EMBL" id="CADEBD010000046">
    <property type="protein sequence ID" value="CAB3221665.1"/>
    <property type="molecule type" value="Genomic_DNA"/>
</dbReference>
<dbReference type="OrthoDB" id="255819at2759"/>
<reference evidence="3 4" key="1">
    <citation type="submission" date="2020-04" db="EMBL/GenBank/DDBJ databases">
        <authorList>
            <person name="Wallbank WR R."/>
            <person name="Pardo Diaz C."/>
            <person name="Kozak K."/>
            <person name="Martin S."/>
            <person name="Jiggins C."/>
            <person name="Moest M."/>
            <person name="Warren A I."/>
            <person name="Byers J.R.P. K."/>
            <person name="Montejo-Kovacevich G."/>
            <person name="Yen C E."/>
        </authorList>
    </citation>
    <scope>NUCLEOTIDE SEQUENCE [LARGE SCALE GENOMIC DNA]</scope>
</reference>
<evidence type="ECO:0000313" key="3">
    <source>
        <dbReference type="EMBL" id="CAB3221665.1"/>
    </source>
</evidence>
<keyword evidence="1" id="KW-0472">Membrane</keyword>
<evidence type="ECO:0000256" key="2">
    <source>
        <dbReference type="SAM" id="SignalP"/>
    </source>
</evidence>
<accession>A0A8S0YPS6</accession>
<organism evidence="3 4">
    <name type="scientific">Arctia plantaginis</name>
    <name type="common">Wood tiger moth</name>
    <name type="synonym">Phalaena plantaginis</name>
    <dbReference type="NCBI Taxonomy" id="874455"/>
    <lineage>
        <taxon>Eukaryota</taxon>
        <taxon>Metazoa</taxon>
        <taxon>Ecdysozoa</taxon>
        <taxon>Arthropoda</taxon>
        <taxon>Hexapoda</taxon>
        <taxon>Insecta</taxon>
        <taxon>Pterygota</taxon>
        <taxon>Neoptera</taxon>
        <taxon>Endopterygota</taxon>
        <taxon>Lepidoptera</taxon>
        <taxon>Glossata</taxon>
        <taxon>Ditrysia</taxon>
        <taxon>Noctuoidea</taxon>
        <taxon>Erebidae</taxon>
        <taxon>Arctiinae</taxon>
        <taxon>Arctia</taxon>
    </lineage>
</organism>
<feature type="chain" id="PRO_5035830760" description="Allorecognition 2" evidence="2">
    <location>
        <begin position="21"/>
        <end position="629"/>
    </location>
</feature>
<evidence type="ECO:0000313" key="4">
    <source>
        <dbReference type="Proteomes" id="UP000494256"/>
    </source>
</evidence>